<organism evidence="1 2">
    <name type="scientific">Trichothecium roseum</name>
    <dbReference type="NCBI Taxonomy" id="47278"/>
    <lineage>
        <taxon>Eukaryota</taxon>
        <taxon>Fungi</taxon>
        <taxon>Dikarya</taxon>
        <taxon>Ascomycota</taxon>
        <taxon>Pezizomycotina</taxon>
        <taxon>Sordariomycetes</taxon>
        <taxon>Hypocreomycetidae</taxon>
        <taxon>Hypocreales</taxon>
        <taxon>Hypocreales incertae sedis</taxon>
        <taxon>Trichothecium</taxon>
    </lineage>
</organism>
<evidence type="ECO:0000313" key="1">
    <source>
        <dbReference type="EMBL" id="KAI9898462.1"/>
    </source>
</evidence>
<protein>
    <submittedName>
        <fullName evidence="1">Uncharacterized protein</fullName>
    </submittedName>
</protein>
<sequence length="617" mass="67585">MTTPDPNAPTSFGEDIKPYNIRISSKYLELTYQKLELTRLPHENSEPRNQKWWQPKAQIEPIIDYWMEQYSWRDEEKKLNESVPQFRTSFLLPGLEGLQRLHFIHARSPHANAVPLLLIPPFPFTNLSLSHLIPLFTDPEDAGAEQPFHLVIPSPPGLGFSDRLPDNSPLITKTAEMFDMLMGRLGYGQYIATNSSSAADSPAQVDWKLASRLSVHHRDSCVGVHFISPVLRAPKLKQSPMAWVKWRLAKAMNGSRWGYAKEDFAAIKDSKQQQQKPAATASSSTAGQDPMAEHTLGTLAVKEPNALAYALCDSPTGLLLFMLTLLRAMGSRANFSPAEILTLIGWTWLPGPEGMLRYWAHCCTSIADETATQQFSTQNKNQAEKEKGKPEVSITTFTGGDDTQPTERGANEEQRRQNEDDNNGNHPHTPNISEPSTRRYICPQWAGTKYRVLSAHRAHGRPGLLAWERPDIILRGARSLASALLATRRGGSLRESDRPGQALLEQVVVVDGTGGGALGQVDISGTTVQAGGGSSAAGSPRKPLSPIPPKGGEKLLDVPGQPQKQQSSPLRPVMPPRSSTPQKQSPHHDPEGSEEAVSSPDTVIAIPPSSNTLGVNA</sequence>
<name>A0ACC0UWF8_9HYPO</name>
<keyword evidence="2" id="KW-1185">Reference proteome</keyword>
<proteinExistence type="predicted"/>
<dbReference type="EMBL" id="CM047945">
    <property type="protein sequence ID" value="KAI9898462.1"/>
    <property type="molecule type" value="Genomic_DNA"/>
</dbReference>
<accession>A0ACC0UWF8</accession>
<reference evidence="1" key="1">
    <citation type="submission" date="2022-10" db="EMBL/GenBank/DDBJ databases">
        <title>Complete Genome of Trichothecium roseum strain YXFP-22015, a Plant Pathogen Isolated from Citrus.</title>
        <authorList>
            <person name="Wang Y."/>
            <person name="Zhu L."/>
        </authorList>
    </citation>
    <scope>NUCLEOTIDE SEQUENCE</scope>
    <source>
        <strain evidence="1">YXFP-22015</strain>
    </source>
</reference>
<evidence type="ECO:0000313" key="2">
    <source>
        <dbReference type="Proteomes" id="UP001163324"/>
    </source>
</evidence>
<comment type="caution">
    <text evidence="1">The sequence shown here is derived from an EMBL/GenBank/DDBJ whole genome shotgun (WGS) entry which is preliminary data.</text>
</comment>
<dbReference type="Proteomes" id="UP001163324">
    <property type="component" value="Chromosome 6"/>
</dbReference>
<gene>
    <name evidence="1" type="ORF">N3K66_006822</name>
</gene>